<dbReference type="Pfam" id="PF12730">
    <property type="entry name" value="ABC2_membrane_4"/>
    <property type="match status" value="1"/>
</dbReference>
<keyword evidence="3" id="KW-1185">Reference proteome</keyword>
<dbReference type="Proteomes" id="UP000552864">
    <property type="component" value="Unassembled WGS sequence"/>
</dbReference>
<reference evidence="2 3" key="1">
    <citation type="submission" date="2020-04" db="EMBL/GenBank/DDBJ databases">
        <authorList>
            <person name="Yin C."/>
        </authorList>
    </citation>
    <scope>NUCLEOTIDE SEQUENCE [LARGE SCALE GENOMIC DNA]</scope>
    <source>
        <strain evidence="2 3">Ak56</strain>
    </source>
</reference>
<name>A0A847SR71_9BACT</name>
<feature type="transmembrane region" description="Helical" evidence="1">
    <location>
        <begin position="160"/>
        <end position="176"/>
    </location>
</feature>
<keyword evidence="1" id="KW-0472">Membrane</keyword>
<sequence>MNRTLLSHITAEWLKCRRSHIAWLTLLVAGLLPILHFVGMEEHPETFIPMMKRGPWDLLFMMNLDTASMAMIPVYCLLLFAFLAAIETRHHAWKQLYSLPRSYTDIYLSKFVVAQYYLFIYFLLFIVFVVAEGLVLHAVIPAYPLYVQNIPWEIMLVRCGRVYIGTLALCALQYWLSMHFRNYMIPVMIGLAVLAAGSVVRLLGLAPYDPYVYPRILFAVGIPTRHFYYPTATAFIIALCGVALLLPGGCMLHARRGRKV</sequence>
<feature type="transmembrane region" description="Helical" evidence="1">
    <location>
        <begin position="21"/>
        <end position="38"/>
    </location>
</feature>
<evidence type="ECO:0000256" key="1">
    <source>
        <dbReference type="SAM" id="Phobius"/>
    </source>
</evidence>
<proteinExistence type="predicted"/>
<evidence type="ECO:0000313" key="2">
    <source>
        <dbReference type="EMBL" id="NLR81487.1"/>
    </source>
</evidence>
<dbReference type="EMBL" id="JABAHZ010000006">
    <property type="protein sequence ID" value="NLR81487.1"/>
    <property type="molecule type" value="Genomic_DNA"/>
</dbReference>
<keyword evidence="1" id="KW-1133">Transmembrane helix</keyword>
<keyword evidence="1" id="KW-0812">Transmembrane</keyword>
<feature type="transmembrane region" description="Helical" evidence="1">
    <location>
        <begin position="116"/>
        <end position="140"/>
    </location>
</feature>
<feature type="transmembrane region" description="Helical" evidence="1">
    <location>
        <begin position="183"/>
        <end position="207"/>
    </location>
</feature>
<comment type="caution">
    <text evidence="2">The sequence shown here is derived from an EMBL/GenBank/DDBJ whole genome shotgun (WGS) entry which is preliminary data.</text>
</comment>
<dbReference type="RefSeq" id="WP_168741119.1">
    <property type="nucleotide sequence ID" value="NZ_JABAHZ010000006.1"/>
</dbReference>
<feature type="transmembrane region" description="Helical" evidence="1">
    <location>
        <begin position="58"/>
        <end position="86"/>
    </location>
</feature>
<dbReference type="AlphaFoldDB" id="A0A847SR71"/>
<organism evidence="2 3">
    <name type="scientific">Chitinophaga eiseniae</name>
    <dbReference type="NCBI Taxonomy" id="634771"/>
    <lineage>
        <taxon>Bacteria</taxon>
        <taxon>Pseudomonadati</taxon>
        <taxon>Bacteroidota</taxon>
        <taxon>Chitinophagia</taxon>
        <taxon>Chitinophagales</taxon>
        <taxon>Chitinophagaceae</taxon>
        <taxon>Chitinophaga</taxon>
    </lineage>
</organism>
<feature type="transmembrane region" description="Helical" evidence="1">
    <location>
        <begin position="227"/>
        <end position="252"/>
    </location>
</feature>
<gene>
    <name evidence="2" type="ORF">HGH91_22865</name>
</gene>
<protein>
    <submittedName>
        <fullName evidence="2">ABC transporter permease subunit</fullName>
    </submittedName>
</protein>
<accession>A0A847SR71</accession>
<evidence type="ECO:0000313" key="3">
    <source>
        <dbReference type="Proteomes" id="UP000552864"/>
    </source>
</evidence>
<dbReference type="CDD" id="cd21809">
    <property type="entry name" value="ABC-2_lan_permease-like"/>
    <property type="match status" value="1"/>
</dbReference>